<name>A0A3M7MAN3_9PLEO</name>
<dbReference type="InterPro" id="IPR036236">
    <property type="entry name" value="Znf_C2H2_sf"/>
</dbReference>
<proteinExistence type="predicted"/>
<gene>
    <name evidence="3" type="ORF">GMOD_00006692</name>
</gene>
<evidence type="ECO:0000256" key="1">
    <source>
        <dbReference type="PROSITE-ProRule" id="PRU00042"/>
    </source>
</evidence>
<dbReference type="PROSITE" id="PS00028">
    <property type="entry name" value="ZINC_FINGER_C2H2_1"/>
    <property type="match status" value="1"/>
</dbReference>
<dbReference type="GO" id="GO:0008270">
    <property type="term" value="F:zinc ion binding"/>
    <property type="evidence" value="ECO:0007669"/>
    <property type="project" value="UniProtKB-KW"/>
</dbReference>
<dbReference type="PANTHER" id="PTHR47251">
    <property type="entry name" value="FINGER DOMAIN PROTEIN, PUTATIVE (AFU_ORTHOLOGUE AFUA_3G04180)-RELATED"/>
    <property type="match status" value="1"/>
</dbReference>
<evidence type="ECO:0000313" key="3">
    <source>
        <dbReference type="EMBL" id="RMZ71566.1"/>
    </source>
</evidence>
<keyword evidence="4" id="KW-1185">Reference proteome</keyword>
<evidence type="ECO:0000313" key="4">
    <source>
        <dbReference type="Proteomes" id="UP000265663"/>
    </source>
</evidence>
<accession>A0A3M7MAN3</accession>
<dbReference type="PANTHER" id="PTHR47251:SF1">
    <property type="entry name" value="FINGER DOMAIN PROTEIN, PUTATIVE (AFU_ORTHOLOGUE AFUA_3G04180)-RELATED"/>
    <property type="match status" value="1"/>
</dbReference>
<keyword evidence="1" id="KW-0862">Zinc</keyword>
<feature type="domain" description="C2H2-type" evidence="2">
    <location>
        <begin position="15"/>
        <end position="44"/>
    </location>
</feature>
<dbReference type="EMBL" id="KE747827">
    <property type="protein sequence ID" value="RMZ71566.1"/>
    <property type="molecule type" value="Genomic_DNA"/>
</dbReference>
<dbReference type="AlphaFoldDB" id="A0A3M7MAN3"/>
<evidence type="ECO:0000259" key="2">
    <source>
        <dbReference type="PROSITE" id="PS50157"/>
    </source>
</evidence>
<dbReference type="OrthoDB" id="4822at2759"/>
<keyword evidence="1" id="KW-0479">Metal-binding</keyword>
<dbReference type="PROSITE" id="PS50157">
    <property type="entry name" value="ZINC_FINGER_C2H2_2"/>
    <property type="match status" value="1"/>
</dbReference>
<organism evidence="3 4">
    <name type="scientific">Pyrenophora seminiperda CCB06</name>
    <dbReference type="NCBI Taxonomy" id="1302712"/>
    <lineage>
        <taxon>Eukaryota</taxon>
        <taxon>Fungi</taxon>
        <taxon>Dikarya</taxon>
        <taxon>Ascomycota</taxon>
        <taxon>Pezizomycotina</taxon>
        <taxon>Dothideomycetes</taxon>
        <taxon>Pleosporomycetidae</taxon>
        <taxon>Pleosporales</taxon>
        <taxon>Pleosporineae</taxon>
        <taxon>Pleosporaceae</taxon>
        <taxon>Pyrenophora</taxon>
    </lineage>
</organism>
<dbReference type="Proteomes" id="UP000265663">
    <property type="component" value="Unassembled WGS sequence"/>
</dbReference>
<keyword evidence="1" id="KW-0863">Zinc-finger</keyword>
<sequence>MPPRNNPLPTAVRLFKCALCNKDYSRQIEYENHLRSYDHNHRARLANMKKLTASNDTEGSKPKPGLEMRTIDVENANKKPGVGSRFTKIGGGGAGFKKVGVAVSSKESGCEEEDASVKAENVPVDSVEQVPVAATMPSVQANINNEEDADMAEDDEDEDITWEEYDFTKPTGCDHTTCSGCKTDGIWSGDQRHKSLKNPVSDFVPGLTLSIVLWQRYHADDHLSVMFNEMNTRVARLYAPVVSSLCKLSSTCICRILSPRGTLADYETPYTAPLLHVTMRGSENGTVCDDPSFAGRAHFLESEF</sequence>
<protein>
    <submittedName>
        <fullName evidence="3">Zinc finger C2H2</fullName>
    </submittedName>
</protein>
<dbReference type="InterPro" id="IPR013087">
    <property type="entry name" value="Znf_C2H2_type"/>
</dbReference>
<reference evidence="3 4" key="1">
    <citation type="journal article" date="2014" name="PLoS ONE">
        <title>De novo Genome Assembly of the Fungal Plant Pathogen Pyrenophora semeniperda.</title>
        <authorList>
            <person name="Soliai M.M."/>
            <person name="Meyer S.E."/>
            <person name="Udall J.A."/>
            <person name="Elzinga D.E."/>
            <person name="Hermansen R.A."/>
            <person name="Bodily P.M."/>
            <person name="Hart A.A."/>
            <person name="Coleman C.E."/>
        </authorList>
    </citation>
    <scope>NUCLEOTIDE SEQUENCE [LARGE SCALE GENOMIC DNA]</scope>
    <source>
        <strain evidence="3 4">CCB06</strain>
        <tissue evidence="3">Mycelium</tissue>
    </source>
</reference>
<dbReference type="SUPFAM" id="SSF57667">
    <property type="entry name" value="beta-beta-alpha zinc fingers"/>
    <property type="match status" value="1"/>
</dbReference>